<dbReference type="STRING" id="1834181.A5880_002543"/>
<dbReference type="RefSeq" id="WP_086331406.1">
    <property type="nucleotide sequence ID" value="NZ_NGLE02000001.1"/>
</dbReference>
<dbReference type="Proteomes" id="UP000195139">
    <property type="component" value="Unassembled WGS sequence"/>
</dbReference>
<gene>
    <name evidence="1" type="ORF">A5880_000891</name>
    <name evidence="2" type="ORF">A5880_002543</name>
</gene>
<keyword evidence="3" id="KW-1185">Reference proteome</keyword>
<evidence type="ECO:0008006" key="4">
    <source>
        <dbReference type="Google" id="ProtNLM"/>
    </source>
</evidence>
<dbReference type="EMBL" id="NGLE01000003">
    <property type="protein sequence ID" value="OTO08273.1"/>
    <property type="molecule type" value="Genomic_DNA"/>
</dbReference>
<protein>
    <recommendedName>
        <fullName evidence="4">FeoB-associated Cys-rich membrane protein</fullName>
    </recommendedName>
</protein>
<sequence>MMTIILAVLIFGSAGYVVYSQVKKGKSCDDCHTTCPVKKESGNK</sequence>
<evidence type="ECO:0000313" key="2">
    <source>
        <dbReference type="EMBL" id="OTO08273.1"/>
    </source>
</evidence>
<accession>A0A242CDF3</accession>
<dbReference type="OrthoDB" id="2229043at2"/>
<evidence type="ECO:0000313" key="1">
    <source>
        <dbReference type="EMBL" id="MEI5993344.1"/>
    </source>
</evidence>
<name>A0A242CDF3_9ENTE</name>
<evidence type="ECO:0000313" key="3">
    <source>
        <dbReference type="Proteomes" id="UP000195139"/>
    </source>
</evidence>
<reference evidence="1 3" key="2">
    <citation type="submission" date="2018-07" db="EMBL/GenBank/DDBJ databases">
        <title>The Genome Sequence of Enterococcus sp. DIV0659b.</title>
        <authorList>
            <consortium name="The Broad Institute Genomics Platform"/>
            <consortium name="The Broad Institute Genomic Center for Infectious Diseases"/>
            <person name="Earl A."/>
            <person name="Manson A."/>
            <person name="Schwartman J."/>
            <person name="Gilmore M."/>
            <person name="Abouelleil A."/>
            <person name="Cao P."/>
            <person name="Chapman S."/>
            <person name="Cusick C."/>
            <person name="Shea T."/>
            <person name="Young S."/>
            <person name="Neafsey D."/>
            <person name="Nusbaum C."/>
            <person name="Birren B."/>
        </authorList>
    </citation>
    <scope>NUCLEOTIDE SEQUENCE [LARGE SCALE GENOMIC DNA]</scope>
    <source>
        <strain evidence="1 3">4G2_DIV0659</strain>
    </source>
</reference>
<reference evidence="2" key="1">
    <citation type="submission" date="2017-05" db="EMBL/GenBank/DDBJ databases">
        <title>The Genome Sequence of Enterococcus sp. 4G2_DIV0659.</title>
        <authorList>
            <consortium name="The Broad Institute Genomics Platform"/>
            <consortium name="The Broad Institute Genomic Center for Infectious Diseases"/>
            <person name="Earl A."/>
            <person name="Manson A."/>
            <person name="Schwartman J."/>
            <person name="Gilmore M."/>
            <person name="Abouelleil A."/>
            <person name="Cao P."/>
            <person name="Chapman S."/>
            <person name="Cusick C."/>
            <person name="Shea T."/>
            <person name="Young S."/>
            <person name="Neafsey D."/>
            <person name="Nusbaum C."/>
            <person name="Birren B."/>
        </authorList>
    </citation>
    <scope>NUCLEOTIDE SEQUENCE [LARGE SCALE GENOMIC DNA]</scope>
    <source>
        <strain evidence="2">4G2_DIV0659</strain>
    </source>
</reference>
<dbReference type="AlphaFoldDB" id="A0A242CDF3"/>
<dbReference type="Pfam" id="PF12669">
    <property type="entry name" value="FeoB_associated"/>
    <property type="match status" value="1"/>
</dbReference>
<dbReference type="EMBL" id="NGLE02000001">
    <property type="protein sequence ID" value="MEI5993344.1"/>
    <property type="molecule type" value="Genomic_DNA"/>
</dbReference>
<organism evidence="2">
    <name type="scientific">Candidatus Enterococcus mansonii</name>
    <dbReference type="NCBI Taxonomy" id="1834181"/>
    <lineage>
        <taxon>Bacteria</taxon>
        <taxon>Bacillati</taxon>
        <taxon>Bacillota</taxon>
        <taxon>Bacilli</taxon>
        <taxon>Lactobacillales</taxon>
        <taxon>Enterococcaceae</taxon>
        <taxon>Enterococcus</taxon>
    </lineage>
</organism>
<proteinExistence type="predicted"/>
<comment type="caution">
    <text evidence="2">The sequence shown here is derived from an EMBL/GenBank/DDBJ whole genome shotgun (WGS) entry which is preliminary data.</text>
</comment>